<dbReference type="InterPro" id="IPR000120">
    <property type="entry name" value="Amidase"/>
</dbReference>
<dbReference type="PANTHER" id="PTHR11895">
    <property type="entry name" value="TRANSAMIDASE"/>
    <property type="match status" value="1"/>
</dbReference>
<sequence length="351" mass="38108">MYSSVASSRCNHRRQGNHYGTGGGDPSPTRNPFDLARTPGGSSSGSAAAVGARMVPVAIGTQVAGSILRPSGYCANYAIKPSFGAIHRGDRASYSQSCIGIHAGDLHDMWNTLYEIAIRTGGDPGALGLVGEAELTASIYPSTIIRIEGLGWRATEGSTKAAFLQVIERLKRQGVRILDRTDFPEIEEFEQSLTDAADTITTLLAYENKWYLENLARRGLPLSQYTMGTLNKGRQLGIDDYRTALAKRQRMEAAFMRLRSLSEFFITPTNTSPAPLLEHPRATNGIANVGTGNPAYNLIPSLLRCPAISLPLLGVRDLPVGIQVFAQRDNDFRLCKAGKWIKENITPVVVE</sequence>
<dbReference type="RefSeq" id="WP_094807294.1">
    <property type="nucleotide sequence ID" value="NZ_NEVT01000006.1"/>
</dbReference>
<dbReference type="Gene3D" id="3.90.1300.10">
    <property type="entry name" value="Amidase signature (AS) domain"/>
    <property type="match status" value="1"/>
</dbReference>
<dbReference type="Proteomes" id="UP000215633">
    <property type="component" value="Unassembled WGS sequence"/>
</dbReference>
<keyword evidence="5" id="KW-1185">Reference proteome</keyword>
<evidence type="ECO:0000256" key="1">
    <source>
        <dbReference type="ARBA" id="ARBA00009199"/>
    </source>
</evidence>
<evidence type="ECO:0000313" key="5">
    <source>
        <dbReference type="Proteomes" id="UP000215633"/>
    </source>
</evidence>
<dbReference type="AlphaFoldDB" id="A0A261VSR1"/>
<dbReference type="PANTHER" id="PTHR11895:SF7">
    <property type="entry name" value="GLUTAMYL-TRNA(GLN) AMIDOTRANSFERASE SUBUNIT A, MITOCHONDRIAL"/>
    <property type="match status" value="1"/>
</dbReference>
<dbReference type="InterPro" id="IPR023631">
    <property type="entry name" value="Amidase_dom"/>
</dbReference>
<dbReference type="GO" id="GO:0003824">
    <property type="term" value="F:catalytic activity"/>
    <property type="evidence" value="ECO:0007669"/>
    <property type="project" value="InterPro"/>
</dbReference>
<dbReference type="EMBL" id="NEVT01000006">
    <property type="protein sequence ID" value="OZI76821.1"/>
    <property type="molecule type" value="Genomic_DNA"/>
</dbReference>
<dbReference type="InterPro" id="IPR036928">
    <property type="entry name" value="AS_sf"/>
</dbReference>
<comment type="similarity">
    <text evidence="1">Belongs to the amidase family.</text>
</comment>
<evidence type="ECO:0000256" key="2">
    <source>
        <dbReference type="SAM" id="MobiDB-lite"/>
    </source>
</evidence>
<comment type="caution">
    <text evidence="4">The sequence shown here is derived from an EMBL/GenBank/DDBJ whole genome shotgun (WGS) entry which is preliminary data.</text>
</comment>
<reference evidence="5" key="1">
    <citation type="submission" date="2017-05" db="EMBL/GenBank/DDBJ databases">
        <title>Complete and WGS of Bordetella genogroups.</title>
        <authorList>
            <person name="Spilker T."/>
            <person name="Lipuma J."/>
        </authorList>
    </citation>
    <scope>NUCLEOTIDE SEQUENCE [LARGE SCALE GENOMIC DNA]</scope>
    <source>
        <strain evidence="5">AU8256</strain>
    </source>
</reference>
<dbReference type="Pfam" id="PF01425">
    <property type="entry name" value="Amidase"/>
    <property type="match status" value="1"/>
</dbReference>
<protein>
    <recommendedName>
        <fullName evidence="3">Amidase domain-containing protein</fullName>
    </recommendedName>
</protein>
<feature type="domain" description="Amidase" evidence="3">
    <location>
        <begin position="27"/>
        <end position="335"/>
    </location>
</feature>
<proteinExistence type="inferred from homology"/>
<dbReference type="SUPFAM" id="SSF75304">
    <property type="entry name" value="Amidase signature (AS) enzymes"/>
    <property type="match status" value="1"/>
</dbReference>
<name>A0A261VSR1_9BORD</name>
<gene>
    <name evidence="4" type="ORF">CAL24_15435</name>
</gene>
<evidence type="ECO:0000259" key="3">
    <source>
        <dbReference type="Pfam" id="PF01425"/>
    </source>
</evidence>
<accession>A0A261VSR1</accession>
<organism evidence="4 5">
    <name type="scientific">Bordetella genomosp. 2</name>
    <dbReference type="NCBI Taxonomy" id="1983456"/>
    <lineage>
        <taxon>Bacteria</taxon>
        <taxon>Pseudomonadati</taxon>
        <taxon>Pseudomonadota</taxon>
        <taxon>Betaproteobacteria</taxon>
        <taxon>Burkholderiales</taxon>
        <taxon>Alcaligenaceae</taxon>
        <taxon>Bordetella</taxon>
    </lineage>
</organism>
<feature type="region of interest" description="Disordered" evidence="2">
    <location>
        <begin position="1"/>
        <end position="44"/>
    </location>
</feature>
<evidence type="ECO:0000313" key="4">
    <source>
        <dbReference type="EMBL" id="OZI76821.1"/>
    </source>
</evidence>